<dbReference type="EMBL" id="CAJNNV010011915">
    <property type="protein sequence ID" value="CAE8600200.1"/>
    <property type="molecule type" value="Genomic_DNA"/>
</dbReference>
<accession>A0A813EHI8</accession>
<proteinExistence type="predicted"/>
<feature type="non-terminal residue" evidence="1">
    <location>
        <position position="89"/>
    </location>
</feature>
<evidence type="ECO:0000313" key="2">
    <source>
        <dbReference type="EMBL" id="CAE8742907.1"/>
    </source>
</evidence>
<sequence length="89" mass="10050">VSQRRAPGRRQRDRRAASTDCSRFSTEYRHRCCALVGYQLPWVCSLLCHARLLQTAFRHRAGHCADDHIGRCDHATGSLQAFGGPEEVL</sequence>
<reference evidence="1" key="1">
    <citation type="submission" date="2021-02" db="EMBL/GenBank/DDBJ databases">
        <authorList>
            <person name="Dougan E. K."/>
            <person name="Rhodes N."/>
            <person name="Thang M."/>
            <person name="Chan C."/>
        </authorList>
    </citation>
    <scope>NUCLEOTIDE SEQUENCE</scope>
</reference>
<dbReference type="Proteomes" id="UP000654075">
    <property type="component" value="Unassembled WGS sequence"/>
</dbReference>
<dbReference type="EMBL" id="CAJNNW010037559">
    <property type="protein sequence ID" value="CAE8742907.1"/>
    <property type="molecule type" value="Genomic_DNA"/>
</dbReference>
<keyword evidence="3" id="KW-1185">Reference proteome</keyword>
<evidence type="ECO:0000313" key="1">
    <source>
        <dbReference type="EMBL" id="CAE8600200.1"/>
    </source>
</evidence>
<name>A0A813EHI8_POLGL</name>
<dbReference type="AlphaFoldDB" id="A0A813EHI8"/>
<evidence type="ECO:0000313" key="3">
    <source>
        <dbReference type="Proteomes" id="UP000654075"/>
    </source>
</evidence>
<protein>
    <submittedName>
        <fullName evidence="1">Uncharacterized protein</fullName>
    </submittedName>
</protein>
<organism evidence="1 3">
    <name type="scientific">Polarella glacialis</name>
    <name type="common">Dinoflagellate</name>
    <dbReference type="NCBI Taxonomy" id="89957"/>
    <lineage>
        <taxon>Eukaryota</taxon>
        <taxon>Sar</taxon>
        <taxon>Alveolata</taxon>
        <taxon>Dinophyceae</taxon>
        <taxon>Suessiales</taxon>
        <taxon>Suessiaceae</taxon>
        <taxon>Polarella</taxon>
    </lineage>
</organism>
<gene>
    <name evidence="1" type="ORF">PGLA1383_LOCUS18533</name>
    <name evidence="2" type="ORF">PGLA2088_LOCUS51166</name>
</gene>
<feature type="non-terminal residue" evidence="1">
    <location>
        <position position="1"/>
    </location>
</feature>
<dbReference type="Proteomes" id="UP000626109">
    <property type="component" value="Unassembled WGS sequence"/>
</dbReference>
<comment type="caution">
    <text evidence="1">The sequence shown here is derived from an EMBL/GenBank/DDBJ whole genome shotgun (WGS) entry which is preliminary data.</text>
</comment>